<dbReference type="PROSITE" id="PS51257">
    <property type="entry name" value="PROKAR_LIPOPROTEIN"/>
    <property type="match status" value="1"/>
</dbReference>
<feature type="compositionally biased region" description="Basic and acidic residues" evidence="1">
    <location>
        <begin position="51"/>
        <end position="70"/>
    </location>
</feature>
<feature type="region of interest" description="Disordered" evidence="1">
    <location>
        <begin position="51"/>
        <end position="99"/>
    </location>
</feature>
<organism evidence="3 4">
    <name type="scientific">Viridibacillus soli</name>
    <dbReference type="NCBI Taxonomy" id="2798301"/>
    <lineage>
        <taxon>Bacteria</taxon>
        <taxon>Bacillati</taxon>
        <taxon>Bacillota</taxon>
        <taxon>Bacilli</taxon>
        <taxon>Bacillales</taxon>
        <taxon>Caryophanaceae</taxon>
        <taxon>Viridibacillus</taxon>
    </lineage>
</organism>
<keyword evidence="2" id="KW-0732">Signal</keyword>
<dbReference type="Proteomes" id="UP000618943">
    <property type="component" value="Unassembled WGS sequence"/>
</dbReference>
<evidence type="ECO:0000313" key="4">
    <source>
        <dbReference type="Proteomes" id="UP000618943"/>
    </source>
</evidence>
<evidence type="ECO:0000256" key="2">
    <source>
        <dbReference type="SAM" id="SignalP"/>
    </source>
</evidence>
<sequence length="99" mass="11245">MWIKPAAVLMLGTLLLVGCNNNKAHQPTSNETPMERVEEDVNRGVEDVTPRVNREETVPREDEIINEKTTTENGVLNERTTTDENVIEGNLDERETNNR</sequence>
<proteinExistence type="predicted"/>
<evidence type="ECO:0000313" key="3">
    <source>
        <dbReference type="EMBL" id="MBK3495615.1"/>
    </source>
</evidence>
<dbReference type="EMBL" id="JAEOAH010000017">
    <property type="protein sequence ID" value="MBK3495615.1"/>
    <property type="molecule type" value="Genomic_DNA"/>
</dbReference>
<evidence type="ECO:0000256" key="1">
    <source>
        <dbReference type="SAM" id="MobiDB-lite"/>
    </source>
</evidence>
<reference evidence="3 4" key="1">
    <citation type="submission" date="2020-12" db="EMBL/GenBank/DDBJ databases">
        <title>YIM B01967 draft genome.</title>
        <authorList>
            <person name="Yan X."/>
        </authorList>
    </citation>
    <scope>NUCLEOTIDE SEQUENCE [LARGE SCALE GENOMIC DNA]</scope>
    <source>
        <strain evidence="3 4">YIM B01967</strain>
    </source>
</reference>
<dbReference type="RefSeq" id="WP_100794817.1">
    <property type="nucleotide sequence ID" value="NZ_JAEOAH010000017.1"/>
</dbReference>
<protein>
    <recommendedName>
        <fullName evidence="5">Secreted protein</fullName>
    </recommendedName>
</protein>
<keyword evidence="4" id="KW-1185">Reference proteome</keyword>
<accession>A0ABS1H869</accession>
<gene>
    <name evidence="3" type="ORF">JFL43_12290</name>
</gene>
<comment type="caution">
    <text evidence="3">The sequence shown here is derived from an EMBL/GenBank/DDBJ whole genome shotgun (WGS) entry which is preliminary data.</text>
</comment>
<feature type="signal peptide" evidence="2">
    <location>
        <begin position="1"/>
        <end position="24"/>
    </location>
</feature>
<evidence type="ECO:0008006" key="5">
    <source>
        <dbReference type="Google" id="ProtNLM"/>
    </source>
</evidence>
<feature type="chain" id="PRO_5046856953" description="Secreted protein" evidence="2">
    <location>
        <begin position="25"/>
        <end position="99"/>
    </location>
</feature>
<name>A0ABS1H869_9BACL</name>